<dbReference type="InterPro" id="IPR025540">
    <property type="entry name" value="FlK"/>
</dbReference>
<dbReference type="Pfam" id="PF22636">
    <property type="entry name" value="FlK"/>
    <property type="match status" value="1"/>
</dbReference>
<dbReference type="InterPro" id="IPR054485">
    <property type="entry name" value="FlK-like_dom"/>
</dbReference>
<evidence type="ECO:0000313" key="2">
    <source>
        <dbReference type="EMBL" id="MPM22990.1"/>
    </source>
</evidence>
<dbReference type="Gene3D" id="3.10.129.10">
    <property type="entry name" value="Hotdog Thioesterase"/>
    <property type="match status" value="1"/>
</dbReference>
<dbReference type="SUPFAM" id="SSF54637">
    <property type="entry name" value="Thioesterase/thiol ester dehydrase-isomerase"/>
    <property type="match status" value="1"/>
</dbReference>
<reference evidence="2" key="1">
    <citation type="submission" date="2019-08" db="EMBL/GenBank/DDBJ databases">
        <authorList>
            <person name="Kucharzyk K."/>
            <person name="Murdoch R.W."/>
            <person name="Higgins S."/>
            <person name="Loffler F."/>
        </authorList>
    </citation>
    <scope>NUCLEOTIDE SEQUENCE</scope>
</reference>
<name>A0A644Y370_9ZZZZ</name>
<comment type="caution">
    <text evidence="2">The sequence shown here is derived from an EMBL/GenBank/DDBJ whole genome shotgun (WGS) entry which is preliminary data.</text>
</comment>
<sequence length="131" mass="14395">MEQQSIVTGIRGEKTLLVTTENTAAVLGSGCLPVFATPAMITLMELCAAESVGELLDEGFSTVGTAIDIKHLSATPVGMRIRCETELVEVDRRRLVFRCRAYDEAGLIGEGTQERFIVENAKFMEKVEKKR</sequence>
<dbReference type="AlphaFoldDB" id="A0A644Y370"/>
<feature type="domain" description="Fluoroacetyl-CoA-specific thioesterase-like" evidence="1">
    <location>
        <begin position="18"/>
        <end position="120"/>
    </location>
</feature>
<dbReference type="PIRSF" id="PIRSF014972">
    <property type="entry name" value="FlK"/>
    <property type="match status" value="1"/>
</dbReference>
<dbReference type="EMBL" id="VSSQ01003932">
    <property type="protein sequence ID" value="MPM22990.1"/>
    <property type="molecule type" value="Genomic_DNA"/>
</dbReference>
<protein>
    <recommendedName>
        <fullName evidence="1">Fluoroacetyl-CoA-specific thioesterase-like domain-containing protein</fullName>
    </recommendedName>
</protein>
<proteinExistence type="predicted"/>
<accession>A0A644Y370</accession>
<gene>
    <name evidence="2" type="ORF">SDC9_69451</name>
</gene>
<dbReference type="PANTHER" id="PTHR36934">
    <property type="entry name" value="BLR0278 PROTEIN"/>
    <property type="match status" value="1"/>
</dbReference>
<dbReference type="PANTHER" id="PTHR36934:SF1">
    <property type="entry name" value="THIOESTERASE DOMAIN-CONTAINING PROTEIN"/>
    <property type="match status" value="1"/>
</dbReference>
<evidence type="ECO:0000259" key="1">
    <source>
        <dbReference type="Pfam" id="PF22636"/>
    </source>
</evidence>
<dbReference type="InterPro" id="IPR029069">
    <property type="entry name" value="HotDog_dom_sf"/>
</dbReference>
<organism evidence="2">
    <name type="scientific">bioreactor metagenome</name>
    <dbReference type="NCBI Taxonomy" id="1076179"/>
    <lineage>
        <taxon>unclassified sequences</taxon>
        <taxon>metagenomes</taxon>
        <taxon>ecological metagenomes</taxon>
    </lineage>
</organism>